<dbReference type="EMBL" id="LWBO01000012">
    <property type="protein sequence ID" value="OQP48120.1"/>
    <property type="molecule type" value="Genomic_DNA"/>
</dbReference>
<keyword evidence="1" id="KW-0732">Signal</keyword>
<keyword evidence="3" id="KW-1185">Reference proteome</keyword>
<evidence type="ECO:0000313" key="2">
    <source>
        <dbReference type="EMBL" id="OQP48120.1"/>
    </source>
</evidence>
<name>A0ABX3NVR6_9BACT</name>
<protein>
    <recommendedName>
        <fullName evidence="4">Lipocalin-like domain-containing protein</fullName>
    </recommendedName>
</protein>
<proteinExistence type="predicted"/>
<evidence type="ECO:0008006" key="4">
    <source>
        <dbReference type="Google" id="ProtNLM"/>
    </source>
</evidence>
<feature type="chain" id="PRO_5046994406" description="Lipocalin-like domain-containing protein" evidence="1">
    <location>
        <begin position="23"/>
        <end position="219"/>
    </location>
</feature>
<dbReference type="Proteomes" id="UP000192277">
    <property type="component" value="Unassembled WGS sequence"/>
</dbReference>
<evidence type="ECO:0000256" key="1">
    <source>
        <dbReference type="SAM" id="SignalP"/>
    </source>
</evidence>
<evidence type="ECO:0000313" key="3">
    <source>
        <dbReference type="Proteomes" id="UP000192277"/>
    </source>
</evidence>
<organism evidence="2 3">
    <name type="scientific">Niastella koreensis</name>
    <dbReference type="NCBI Taxonomy" id="354356"/>
    <lineage>
        <taxon>Bacteria</taxon>
        <taxon>Pseudomonadati</taxon>
        <taxon>Bacteroidota</taxon>
        <taxon>Chitinophagia</taxon>
        <taxon>Chitinophagales</taxon>
        <taxon>Chitinophagaceae</taxon>
        <taxon>Niastella</taxon>
    </lineage>
</organism>
<sequence>MKTRNFLLLLVAAWVFVFVACSKEKSNETGVTPGGNPTDTLPNAGDTTKSVVGTWKFISVQGTGNQTAEFSQLGVALKAISNSNFTSQDNGGTVTFDNSTMTATGITLSVHTSPKAYLYQGSLLIDSFPLPLDQTVSPQSATSNYTKIGADSLNFANGGFLDLLTGGLLPNAPTGCKVAFSGNTMKMTIVYDTVTTQDYQGVPAKVTIHQVLVVTLQKT</sequence>
<comment type="caution">
    <text evidence="2">The sequence shown here is derived from an EMBL/GenBank/DDBJ whole genome shotgun (WGS) entry which is preliminary data.</text>
</comment>
<feature type="signal peptide" evidence="1">
    <location>
        <begin position="1"/>
        <end position="22"/>
    </location>
</feature>
<dbReference type="RefSeq" id="WP_014221295.1">
    <property type="nucleotide sequence ID" value="NZ_LWBO01000012.1"/>
</dbReference>
<accession>A0ABX3NVR6</accession>
<gene>
    <name evidence="2" type="ORF">A4D02_05185</name>
</gene>
<reference evidence="2 3" key="1">
    <citation type="submission" date="2016-04" db="EMBL/GenBank/DDBJ databases">
        <authorList>
            <person name="Chen L."/>
            <person name="Zhuang W."/>
            <person name="Wang G."/>
        </authorList>
    </citation>
    <scope>NUCLEOTIDE SEQUENCE [LARGE SCALE GENOMIC DNA]</scope>
    <source>
        <strain evidence="3">GR20</strain>
    </source>
</reference>
<dbReference type="PROSITE" id="PS51257">
    <property type="entry name" value="PROKAR_LIPOPROTEIN"/>
    <property type="match status" value="1"/>
</dbReference>